<evidence type="ECO:0000313" key="3">
    <source>
        <dbReference type="Proteomes" id="UP000323707"/>
    </source>
</evidence>
<keyword evidence="1" id="KW-0812">Transmembrane</keyword>
<gene>
    <name evidence="2" type="ORF">F4V45_03820</name>
</gene>
<dbReference type="Proteomes" id="UP000323707">
    <property type="component" value="Unassembled WGS sequence"/>
</dbReference>
<evidence type="ECO:0000313" key="2">
    <source>
        <dbReference type="EMBL" id="KAA8710105.1"/>
    </source>
</evidence>
<accession>A0A5M9QSU5</accession>
<protein>
    <submittedName>
        <fullName evidence="2">Superinfection immunity protein</fullName>
    </submittedName>
</protein>
<name>A0A5M9QSU5_9HELI</name>
<dbReference type="Pfam" id="PF14373">
    <property type="entry name" value="Imm_superinfect"/>
    <property type="match status" value="1"/>
</dbReference>
<feature type="transmembrane region" description="Helical" evidence="1">
    <location>
        <begin position="22"/>
        <end position="48"/>
    </location>
</feature>
<organism evidence="2 3">
    <name type="scientific">Helicobacter canis</name>
    <dbReference type="NCBI Taxonomy" id="29419"/>
    <lineage>
        <taxon>Bacteria</taxon>
        <taxon>Pseudomonadati</taxon>
        <taxon>Campylobacterota</taxon>
        <taxon>Epsilonproteobacteria</taxon>
        <taxon>Campylobacterales</taxon>
        <taxon>Helicobacteraceae</taxon>
        <taxon>Helicobacter</taxon>
    </lineage>
</organism>
<keyword evidence="1" id="KW-1133">Transmembrane helix</keyword>
<proteinExistence type="predicted"/>
<evidence type="ECO:0000256" key="1">
    <source>
        <dbReference type="SAM" id="Phobius"/>
    </source>
</evidence>
<reference evidence="2 3" key="1">
    <citation type="submission" date="2019-09" db="EMBL/GenBank/DDBJ databases">
        <title>Draft genome sequence of various Type strains from the CCUG.</title>
        <authorList>
            <person name="Pineiro-Iglesias B."/>
            <person name="Tunovic T."/>
            <person name="Unosson C."/>
            <person name="Inganas E."/>
            <person name="Ohlen M."/>
            <person name="Cardew S."/>
            <person name="Jensie-Markopoulos S."/>
            <person name="Salva-Serra F."/>
            <person name="Jaen-Luchoro D."/>
            <person name="Karlsson R."/>
            <person name="Svensson-Stadler L."/>
            <person name="Chun J."/>
            <person name="Moore E."/>
        </authorList>
    </citation>
    <scope>NUCLEOTIDE SEQUENCE [LARGE SCALE GENOMIC DNA]</scope>
    <source>
        <strain evidence="2 3">CCUG 32756T</strain>
    </source>
</reference>
<dbReference type="AlphaFoldDB" id="A0A5M9QSU5"/>
<feature type="transmembrane region" description="Helical" evidence="1">
    <location>
        <begin position="55"/>
        <end position="80"/>
    </location>
</feature>
<dbReference type="InterPro" id="IPR016410">
    <property type="entry name" value="Phage_imm"/>
</dbReference>
<dbReference type="RefSeq" id="WP_023929692.1">
    <property type="nucleotide sequence ID" value="NZ_JAERIX010000055.1"/>
</dbReference>
<dbReference type="EMBL" id="VXKE01000010">
    <property type="protein sequence ID" value="KAA8710105.1"/>
    <property type="molecule type" value="Genomic_DNA"/>
</dbReference>
<sequence>MFEKERLIIIDGVEILTRSVDYWSLGTFVLIIIASIFIYFLPSLIAMFSHHRDRFLILIINVFFGWSVLGWFIALIWSFIRR</sequence>
<comment type="caution">
    <text evidence="2">The sequence shown here is derived from an EMBL/GenBank/DDBJ whole genome shotgun (WGS) entry which is preliminary data.</text>
</comment>
<keyword evidence="1" id="KW-0472">Membrane</keyword>